<keyword evidence="2" id="KW-0732">Signal</keyword>
<dbReference type="InterPro" id="IPR008197">
    <property type="entry name" value="WAP_dom"/>
</dbReference>
<name>A0A819TSB0_9BILA</name>
<reference evidence="4" key="1">
    <citation type="submission" date="2021-02" db="EMBL/GenBank/DDBJ databases">
        <authorList>
            <person name="Nowell W R."/>
        </authorList>
    </citation>
    <scope>NUCLEOTIDE SEQUENCE</scope>
</reference>
<protein>
    <recommendedName>
        <fullName evidence="3">WAP domain-containing protein</fullName>
    </recommendedName>
</protein>
<evidence type="ECO:0000313" key="4">
    <source>
        <dbReference type="EMBL" id="CAF4082265.1"/>
    </source>
</evidence>
<dbReference type="GO" id="GO:0030414">
    <property type="term" value="F:peptidase inhibitor activity"/>
    <property type="evidence" value="ECO:0007669"/>
    <property type="project" value="InterPro"/>
</dbReference>
<proteinExistence type="predicted"/>
<dbReference type="SMART" id="SM00217">
    <property type="entry name" value="WAP"/>
    <property type="match status" value="1"/>
</dbReference>
<evidence type="ECO:0000259" key="3">
    <source>
        <dbReference type="PROSITE" id="PS51390"/>
    </source>
</evidence>
<feature type="domain" description="WAP" evidence="3">
    <location>
        <begin position="179"/>
        <end position="224"/>
    </location>
</feature>
<dbReference type="SUPFAM" id="SSF57256">
    <property type="entry name" value="Elafin-like"/>
    <property type="match status" value="1"/>
</dbReference>
<evidence type="ECO:0000256" key="2">
    <source>
        <dbReference type="SAM" id="SignalP"/>
    </source>
</evidence>
<evidence type="ECO:0000313" key="5">
    <source>
        <dbReference type="Proteomes" id="UP000663836"/>
    </source>
</evidence>
<feature type="signal peptide" evidence="2">
    <location>
        <begin position="1"/>
        <end position="18"/>
    </location>
</feature>
<comment type="caution">
    <text evidence="4">The sequence shown here is derived from an EMBL/GenBank/DDBJ whole genome shotgun (WGS) entry which is preliminary data.</text>
</comment>
<dbReference type="InterPro" id="IPR036645">
    <property type="entry name" value="Elafin-like_sf"/>
</dbReference>
<feature type="chain" id="PRO_5032602495" description="WAP domain-containing protein" evidence="2">
    <location>
        <begin position="19"/>
        <end position="225"/>
    </location>
</feature>
<feature type="region of interest" description="Disordered" evidence="1">
    <location>
        <begin position="132"/>
        <end position="158"/>
    </location>
</feature>
<organism evidence="4 5">
    <name type="scientific">Rotaria sordida</name>
    <dbReference type="NCBI Taxonomy" id="392033"/>
    <lineage>
        <taxon>Eukaryota</taxon>
        <taxon>Metazoa</taxon>
        <taxon>Spiralia</taxon>
        <taxon>Gnathifera</taxon>
        <taxon>Rotifera</taxon>
        <taxon>Eurotatoria</taxon>
        <taxon>Bdelloidea</taxon>
        <taxon>Philodinida</taxon>
        <taxon>Philodinidae</taxon>
        <taxon>Rotaria</taxon>
    </lineage>
</organism>
<dbReference type="GO" id="GO:0005576">
    <property type="term" value="C:extracellular region"/>
    <property type="evidence" value="ECO:0007669"/>
    <property type="project" value="InterPro"/>
</dbReference>
<accession>A0A819TSB0</accession>
<dbReference type="Gene3D" id="2.10.22.10">
    <property type="entry name" value="Antistasin, domain 1"/>
    <property type="match status" value="1"/>
</dbReference>
<dbReference type="AlphaFoldDB" id="A0A819TSB0"/>
<dbReference type="Pfam" id="PF00095">
    <property type="entry name" value="WAP"/>
    <property type="match status" value="1"/>
</dbReference>
<dbReference type="Gene3D" id="4.10.75.10">
    <property type="entry name" value="Elafin-like"/>
    <property type="match status" value="1"/>
</dbReference>
<evidence type="ECO:0000256" key="1">
    <source>
        <dbReference type="SAM" id="MobiDB-lite"/>
    </source>
</evidence>
<sequence>MLRFTILLICVLVPLTISKNIKPLTNDTVCNNPCEYGYILDGNGRSTCQCKQSPCENGQAPLSDHFCGRGPNSTNCPSGSVCIIAPNDVYAVCCPSNQQSAAEPMTITTKPVTKAPTEPITKVPAEPITKAPTQSMTKAPTESMAKAPTEPMTKAPTESITKVPTEPMTKAPAEPMTQAPTKSGSCPPPSDEIGMCIARCTTDNNCTGHLKCCGNCPRECVVPLI</sequence>
<dbReference type="EMBL" id="CAJOBD010007263">
    <property type="protein sequence ID" value="CAF4082265.1"/>
    <property type="molecule type" value="Genomic_DNA"/>
</dbReference>
<dbReference type="Proteomes" id="UP000663836">
    <property type="component" value="Unassembled WGS sequence"/>
</dbReference>
<gene>
    <name evidence="4" type="ORF">JBS370_LOCUS30773</name>
</gene>
<dbReference type="PROSITE" id="PS51390">
    <property type="entry name" value="WAP"/>
    <property type="match status" value="1"/>
</dbReference>